<organism evidence="2 3">
    <name type="scientific">Algoriphagus antarcticus</name>
    <dbReference type="NCBI Taxonomy" id="238540"/>
    <lineage>
        <taxon>Bacteria</taxon>
        <taxon>Pseudomonadati</taxon>
        <taxon>Bacteroidota</taxon>
        <taxon>Cytophagia</taxon>
        <taxon>Cytophagales</taxon>
        <taxon>Cyclobacteriaceae</taxon>
        <taxon>Algoriphagus</taxon>
    </lineage>
</organism>
<dbReference type="EMBL" id="QUNF01000001">
    <property type="protein sequence ID" value="REG94299.1"/>
    <property type="molecule type" value="Genomic_DNA"/>
</dbReference>
<dbReference type="OrthoDB" id="1439983at2"/>
<keyword evidence="3" id="KW-1185">Reference proteome</keyword>
<evidence type="ECO:0000259" key="1">
    <source>
        <dbReference type="Pfam" id="PF12867"/>
    </source>
</evidence>
<comment type="caution">
    <text evidence="2">The sequence shown here is derived from an EMBL/GenBank/DDBJ whole genome shotgun (WGS) entry which is preliminary data.</text>
</comment>
<proteinExistence type="predicted"/>
<dbReference type="Pfam" id="PF12867">
    <property type="entry name" value="DinB_2"/>
    <property type="match status" value="1"/>
</dbReference>
<dbReference type="RefSeq" id="WP_086543400.1">
    <property type="nucleotide sequence ID" value="NZ_MSSW01000072.1"/>
</dbReference>
<dbReference type="AlphaFoldDB" id="A0A3E0EAM3"/>
<feature type="domain" description="DinB-like" evidence="1">
    <location>
        <begin position="28"/>
        <end position="158"/>
    </location>
</feature>
<gene>
    <name evidence="2" type="ORF">C8N25_101124</name>
</gene>
<sequence>MKNQPEVWLRGPIDGFPAELQAVVHAILQAQEEIHQLMQDFPSDLLWEKPAGMASPAFHLQHIVGVLDRMGAYAKAESLTSIQFDYLKKEGIVNEELSTEGLVDRLDHQIGEFLNLISKIDPSTLLDFRGVGRAQLPSTVGGLLFHAAEHTQRHFGQLLVTVRVLQKELNS</sequence>
<protein>
    <submittedName>
        <fullName evidence="2">DinB family protein</fullName>
    </submittedName>
</protein>
<dbReference type="Proteomes" id="UP000256405">
    <property type="component" value="Unassembled WGS sequence"/>
</dbReference>
<dbReference type="SUPFAM" id="SSF109854">
    <property type="entry name" value="DinB/YfiT-like putative metalloenzymes"/>
    <property type="match status" value="1"/>
</dbReference>
<dbReference type="InterPro" id="IPR034660">
    <property type="entry name" value="DinB/YfiT-like"/>
</dbReference>
<reference evidence="2 3" key="1">
    <citation type="submission" date="2018-08" db="EMBL/GenBank/DDBJ databases">
        <title>Genomic Encyclopedia of Archaeal and Bacterial Type Strains, Phase II (KMG-II): from individual species to whole genera.</title>
        <authorList>
            <person name="Goeker M."/>
        </authorList>
    </citation>
    <scope>NUCLEOTIDE SEQUENCE [LARGE SCALE GENOMIC DNA]</scope>
    <source>
        <strain evidence="2 3">DSM 15986</strain>
    </source>
</reference>
<accession>A0A3E0EAM3</accession>
<evidence type="ECO:0000313" key="2">
    <source>
        <dbReference type="EMBL" id="REG94299.1"/>
    </source>
</evidence>
<name>A0A3E0EAM3_9BACT</name>
<dbReference type="InterPro" id="IPR024775">
    <property type="entry name" value="DinB-like"/>
</dbReference>
<evidence type="ECO:0000313" key="3">
    <source>
        <dbReference type="Proteomes" id="UP000256405"/>
    </source>
</evidence>
<dbReference type="Gene3D" id="1.20.120.450">
    <property type="entry name" value="dinb family like domain"/>
    <property type="match status" value="1"/>
</dbReference>